<dbReference type="Gene3D" id="1.10.10.60">
    <property type="entry name" value="Homeodomain-like"/>
    <property type="match status" value="1"/>
</dbReference>
<evidence type="ECO:0000256" key="2">
    <source>
        <dbReference type="ARBA" id="ARBA00022473"/>
    </source>
</evidence>
<dbReference type="InterPro" id="IPR050674">
    <property type="entry name" value="Msh_Homeobox_Regulators"/>
</dbReference>
<dbReference type="EMBL" id="BLKM01005444">
    <property type="protein sequence ID" value="GFG34304.1"/>
    <property type="molecule type" value="Genomic_DNA"/>
</dbReference>
<feature type="DNA-binding region" description="Homeobox" evidence="4">
    <location>
        <begin position="299"/>
        <end position="344"/>
    </location>
</feature>
<dbReference type="OrthoDB" id="6159439at2759"/>
<dbReference type="PANTHER" id="PTHR24338">
    <property type="entry name" value="HOMEOBOX PROTEIN MSX"/>
    <property type="match status" value="1"/>
</dbReference>
<feature type="compositionally biased region" description="Acidic residues" evidence="6">
    <location>
        <begin position="141"/>
        <end position="151"/>
    </location>
</feature>
<evidence type="ECO:0000313" key="9">
    <source>
        <dbReference type="Proteomes" id="UP000502823"/>
    </source>
</evidence>
<organism evidence="8 9">
    <name type="scientific">Coptotermes formosanus</name>
    <name type="common">Formosan subterranean termite</name>
    <dbReference type="NCBI Taxonomy" id="36987"/>
    <lineage>
        <taxon>Eukaryota</taxon>
        <taxon>Metazoa</taxon>
        <taxon>Ecdysozoa</taxon>
        <taxon>Arthropoda</taxon>
        <taxon>Hexapoda</taxon>
        <taxon>Insecta</taxon>
        <taxon>Pterygota</taxon>
        <taxon>Neoptera</taxon>
        <taxon>Polyneoptera</taxon>
        <taxon>Dictyoptera</taxon>
        <taxon>Blattodea</taxon>
        <taxon>Blattoidea</taxon>
        <taxon>Termitoidae</taxon>
        <taxon>Rhinotermitidae</taxon>
        <taxon>Coptotermes</taxon>
    </lineage>
</organism>
<feature type="compositionally biased region" description="Low complexity" evidence="6">
    <location>
        <begin position="106"/>
        <end position="124"/>
    </location>
</feature>
<dbReference type="PANTHER" id="PTHR24338:SF0">
    <property type="entry name" value="MUSCLE SEGMENTATION HOMEOBOX"/>
    <property type="match status" value="1"/>
</dbReference>
<dbReference type="GO" id="GO:0048598">
    <property type="term" value="P:embryonic morphogenesis"/>
    <property type="evidence" value="ECO:0007669"/>
    <property type="project" value="TreeGrafter"/>
</dbReference>
<keyword evidence="2" id="KW-0217">Developmental protein</keyword>
<comment type="similarity">
    <text evidence="3">Belongs to the Msh homeobox family.</text>
</comment>
<dbReference type="CDD" id="cd00086">
    <property type="entry name" value="homeodomain"/>
    <property type="match status" value="1"/>
</dbReference>
<dbReference type="SUPFAM" id="SSF46689">
    <property type="entry name" value="Homeodomain-like"/>
    <property type="match status" value="1"/>
</dbReference>
<dbReference type="Pfam" id="PF00046">
    <property type="entry name" value="Homeodomain"/>
    <property type="match status" value="1"/>
</dbReference>
<evidence type="ECO:0000256" key="5">
    <source>
        <dbReference type="RuleBase" id="RU000682"/>
    </source>
</evidence>
<dbReference type="InterPro" id="IPR001356">
    <property type="entry name" value="HD"/>
</dbReference>
<dbReference type="AlphaFoldDB" id="A0A6L2PPW1"/>
<feature type="domain" description="Homeobox" evidence="7">
    <location>
        <begin position="297"/>
        <end position="343"/>
    </location>
</feature>
<evidence type="ECO:0000256" key="4">
    <source>
        <dbReference type="PROSITE-ProRule" id="PRU00108"/>
    </source>
</evidence>
<gene>
    <name evidence="8" type="ORF">Cfor_00024</name>
</gene>
<keyword evidence="4 5" id="KW-0371">Homeobox</keyword>
<feature type="region of interest" description="Disordered" evidence="6">
    <location>
        <begin position="19"/>
        <end position="43"/>
    </location>
</feature>
<reference evidence="9" key="1">
    <citation type="submission" date="2020-01" db="EMBL/GenBank/DDBJ databases">
        <title>Draft genome sequence of the Termite Coptotermes fromosanus.</title>
        <authorList>
            <person name="Itakura S."/>
            <person name="Yosikawa Y."/>
            <person name="Umezawa K."/>
        </authorList>
    </citation>
    <scope>NUCLEOTIDE SEQUENCE [LARGE SCALE GENOMIC DNA]</scope>
</reference>
<evidence type="ECO:0000256" key="6">
    <source>
        <dbReference type="SAM" id="MobiDB-lite"/>
    </source>
</evidence>
<protein>
    <recommendedName>
        <fullName evidence="7">Homeobox domain-containing protein</fullName>
    </recommendedName>
</protein>
<dbReference type="PROSITE" id="PS50071">
    <property type="entry name" value="HOMEOBOX_2"/>
    <property type="match status" value="1"/>
</dbReference>
<dbReference type="Proteomes" id="UP000502823">
    <property type="component" value="Unassembled WGS sequence"/>
</dbReference>
<feature type="compositionally biased region" description="Polar residues" evidence="6">
    <location>
        <begin position="130"/>
        <end position="139"/>
    </location>
</feature>
<evidence type="ECO:0000256" key="1">
    <source>
        <dbReference type="ARBA" id="ARBA00004123"/>
    </source>
</evidence>
<feature type="compositionally biased region" description="Low complexity" evidence="6">
    <location>
        <begin position="79"/>
        <end position="89"/>
    </location>
</feature>
<feature type="region of interest" description="Disordered" evidence="6">
    <location>
        <begin position="73"/>
        <end position="93"/>
    </location>
</feature>
<comment type="subcellular location">
    <subcellularLocation>
        <location evidence="1 4 5">Nucleus</location>
    </subcellularLocation>
</comment>
<keyword evidence="4 5" id="KW-0238">DNA-binding</keyword>
<feature type="region of interest" description="Disordered" evidence="6">
    <location>
        <begin position="106"/>
        <end position="189"/>
    </location>
</feature>
<dbReference type="SMART" id="SM00389">
    <property type="entry name" value="HOX"/>
    <property type="match status" value="1"/>
</dbReference>
<keyword evidence="4 5" id="KW-0539">Nucleus</keyword>
<dbReference type="InterPro" id="IPR009057">
    <property type="entry name" value="Homeodomain-like_sf"/>
</dbReference>
<keyword evidence="9" id="KW-1185">Reference proteome</keyword>
<sequence length="441" mass="46703">MLEESPAISMTVLKLSHHHQQQISAVKDKTNAGGGSGGGISSAATAKMDSMMQIDSNDEANAMAAAGGLIKTVAPQPQPTNHQQQQTTNSRPSHISFSVAALLADTRPSSRQRTSPSFFSSQSPPLEPSTPYQSEHPVTSSDEELNDDESEQGSAVDVEVLRDSSSPVNTPTPTTPPPLHPGARISGNSPDILPARFMLAGAHGPGAGIVTPVRPTPFSALAAAAAAYSAGLQHHHPAPHHQPNSWAASTLVGHYPGAMFPGPAAAAAAFAAAGLAGSPDSGNGEAPKLKCNLRKHKPNRKPRTPFTTQQLLSLEKKFREKQYLSIAERAEFSSSLHLTETQLLLCYFFQFIIHCHSTLTCAVEATGRKIKKLIVAQRVWNRASSVKEGGQSCCSTSCLRGIGACGWAKECYAACANLVLFCTRICADFCLILTTHTSDNI</sequence>
<evidence type="ECO:0000313" key="8">
    <source>
        <dbReference type="EMBL" id="GFG34304.1"/>
    </source>
</evidence>
<dbReference type="GO" id="GO:0000977">
    <property type="term" value="F:RNA polymerase II transcription regulatory region sequence-specific DNA binding"/>
    <property type="evidence" value="ECO:0007669"/>
    <property type="project" value="TreeGrafter"/>
</dbReference>
<accession>A0A6L2PPW1</accession>
<proteinExistence type="inferred from homology"/>
<dbReference type="GO" id="GO:0005634">
    <property type="term" value="C:nucleus"/>
    <property type="evidence" value="ECO:0007669"/>
    <property type="project" value="UniProtKB-SubCell"/>
</dbReference>
<name>A0A6L2PPW1_COPFO</name>
<dbReference type="InParanoid" id="A0A6L2PPW1"/>
<dbReference type="GO" id="GO:0000981">
    <property type="term" value="F:DNA-binding transcription factor activity, RNA polymerase II-specific"/>
    <property type="evidence" value="ECO:0007669"/>
    <property type="project" value="TreeGrafter"/>
</dbReference>
<evidence type="ECO:0000259" key="7">
    <source>
        <dbReference type="PROSITE" id="PS50071"/>
    </source>
</evidence>
<evidence type="ECO:0000256" key="3">
    <source>
        <dbReference type="ARBA" id="ARBA00038425"/>
    </source>
</evidence>
<comment type="caution">
    <text evidence="8">The sequence shown here is derived from an EMBL/GenBank/DDBJ whole genome shotgun (WGS) entry which is preliminary data.</text>
</comment>